<dbReference type="SUPFAM" id="SSF56672">
    <property type="entry name" value="DNA/RNA polymerases"/>
    <property type="match status" value="1"/>
</dbReference>
<comment type="caution">
    <text evidence="3">The sequence shown here is derived from an EMBL/GenBank/DDBJ whole genome shotgun (WGS) entry which is preliminary data.</text>
</comment>
<evidence type="ECO:0000313" key="3">
    <source>
        <dbReference type="EMBL" id="TGG86971.1"/>
    </source>
</evidence>
<dbReference type="InterPro" id="IPR000477">
    <property type="entry name" value="RT_dom"/>
</dbReference>
<accession>A0A4Z0VSY4</accession>
<evidence type="ECO:0000259" key="2">
    <source>
        <dbReference type="PROSITE" id="PS50878"/>
    </source>
</evidence>
<protein>
    <submittedName>
        <fullName evidence="3">RNA-directed DNA polymerase</fullName>
    </submittedName>
</protein>
<organism evidence="3 4">
    <name type="scientific">Geotoga petraea</name>
    <dbReference type="NCBI Taxonomy" id="28234"/>
    <lineage>
        <taxon>Bacteria</taxon>
        <taxon>Thermotogati</taxon>
        <taxon>Thermotogota</taxon>
        <taxon>Thermotogae</taxon>
        <taxon>Petrotogales</taxon>
        <taxon>Petrotogaceae</taxon>
        <taxon>Geotoga</taxon>
    </lineage>
</organism>
<keyword evidence="3" id="KW-0695">RNA-directed DNA polymerase</keyword>
<dbReference type="Proteomes" id="UP000297288">
    <property type="component" value="Unassembled WGS sequence"/>
</dbReference>
<evidence type="ECO:0000256" key="1">
    <source>
        <dbReference type="SAM" id="Coils"/>
    </source>
</evidence>
<dbReference type="OrthoDB" id="9780724at2"/>
<keyword evidence="3" id="KW-0548">Nucleotidyltransferase</keyword>
<proteinExistence type="predicted"/>
<feature type="domain" description="Reverse transcriptase" evidence="2">
    <location>
        <begin position="126"/>
        <end position="427"/>
    </location>
</feature>
<dbReference type="EMBL" id="SRME01000006">
    <property type="protein sequence ID" value="TGG86971.1"/>
    <property type="molecule type" value="Genomic_DNA"/>
</dbReference>
<dbReference type="InterPro" id="IPR036526">
    <property type="entry name" value="C-N_Hydrolase_sf"/>
</dbReference>
<name>A0A4Z0VSY4_9BACT</name>
<dbReference type="SUPFAM" id="SSF56317">
    <property type="entry name" value="Carbon-nitrogen hydrolase"/>
    <property type="match status" value="1"/>
</dbReference>
<dbReference type="PROSITE" id="PS50878">
    <property type="entry name" value="RT_POL"/>
    <property type="match status" value="1"/>
</dbReference>
<dbReference type="Pfam" id="PF00078">
    <property type="entry name" value="RVT_1"/>
    <property type="match status" value="1"/>
</dbReference>
<dbReference type="InterPro" id="IPR043502">
    <property type="entry name" value="DNA/RNA_pol_sf"/>
</dbReference>
<feature type="coiled-coil region" evidence="1">
    <location>
        <begin position="1027"/>
        <end position="1054"/>
    </location>
</feature>
<dbReference type="CDD" id="cd01646">
    <property type="entry name" value="RT_Bac_retron_I"/>
    <property type="match status" value="1"/>
</dbReference>
<dbReference type="GO" id="GO:0003964">
    <property type="term" value="F:RNA-directed DNA polymerase activity"/>
    <property type="evidence" value="ECO:0007669"/>
    <property type="project" value="UniProtKB-KW"/>
</dbReference>
<keyword evidence="3" id="KW-0808">Transferase</keyword>
<evidence type="ECO:0000313" key="4">
    <source>
        <dbReference type="Proteomes" id="UP000297288"/>
    </source>
</evidence>
<gene>
    <name evidence="3" type="ORF">E4650_08925</name>
</gene>
<sequence>MGLMKKDFLSEIKKSENIINAYVKAKSNVEKYAMTKSEIFEWEINIEEKIKFVRNKIDDLINGSYRIELKYYKIPKKLDSIRDYFYVSFDEQVLWLCFLNVIGPLIDRIMPRFSFGNRLWRLQYKKDKNWEYGEYNIPDGNIYKTYNQSYKLYRRYQKIFLYKCFNGTKNKYLEYENLSETEKEIIEYESNNNKDNNTWVFENFKFGYTKNIDVWKNKFPLFYGNNFNEKINKELFYIKIDIEKYFYKIEKEKLFEEFERIIEFIINLKENSWLKEDKKLIIDLFKKLSNYELIESDNKVREEIDDRKNVPVGLLTAGFISNIYLFSFDLKMEEKIKEKNEKGRIFGFFRYVDDMVIISSDFEDLLNQFFYIKKELENLELNISLNKLKPNIFKFFMNGNKKEVIKILTKEIEDENESRKQYLKIMYGLEENYAEGIKNEFIVTKENYDNFKTNVFDEMSQINNKLFDFIGETEMIETSSRIKNLIKAYYDKDKIEEKTRLSSGSYYYSKMIRALIDWDIDNKGEDWLSFEKDLNLSKLSKELSEKKKKEKRELKEYLIYNSLNDIKYSLLKIPSKMKIFKRLIEIIFYAREYYEYISLEEDSKDKKEDNKYKKEVSFIKNLEELYNQIIQRYKKEDETEIEYYLKTEITRFMTEEILKLIKLNKPIDFYKKEIEGFLNFKDFFENEESQNLNKIVEKIYLIEKYRFFNLINYIIKNELVNLNKEKIKKIDDIYNQIKKILNKTTSDTVENINYYNLIYLSNNEKFEKNICSFINISNDIFRDKEKYLLYSLYKRIKEKKQKKELIMTISKRLNFDFENRYFKIMIYDYIYNYFDENEGEDIPCWDILISNFLNQEDEFVKILKDQINYLINKSKKEEIKNKYLINYIFNTLNSDLKKINFVLVNFLNFNEKGNKNIELNNYLKNLLFSEVTVKKDNEVKIERIEYTKTTVGLLLNFLFETNKSFDFLNNEYENKIKYNRKNVWKYFMENTNTNSRIINLISDLVGKYSKNFGKRNKQAPYKSSLEGKSIKEVLEEIKEEIEKTDRNKIILKDLPIISKEEKEELKPFARIGIIQPNINIFKEDKNKNLIYFNEKNISYNKKVKNMIFTQIKMGLELFKNLDTDLIIMPEFTLPNSRINSIYKWVKENRIPIITGTEYKYNKYKNEVQNRQIIFWPYEDIFTLKISNYKSHFNHQEKNMFNKKNISIKEDKSTTIYKSNTYGSFSSLICYDALDLDKYMILQGKINNLFIISHNRDVETYIGVSEMMSKILYTNVIVANTGVYGGSVARSPYYERYKREILTFKGNDKLGFPVFEIPIKHLDDHIKNVISNKKSSENNKNFKTFPPNFEKKYRDNQNL</sequence>
<keyword evidence="1" id="KW-0175">Coiled coil</keyword>
<reference evidence="3 4" key="1">
    <citation type="submission" date="2019-04" db="EMBL/GenBank/DDBJ databases">
        <title>Draft genome sequence data and analysis of a Fermenting Bacterium, Geotoga petraea strain HO-Geo1, isolated from heavy-oil petroleum reservoir in Russia.</title>
        <authorList>
            <person name="Grouzdev D.S."/>
            <person name="Semenova E.M."/>
            <person name="Sokolova D.S."/>
            <person name="Tourova T.P."/>
            <person name="Poltaraus A.B."/>
            <person name="Nazina T.N."/>
        </authorList>
    </citation>
    <scope>NUCLEOTIDE SEQUENCE [LARGE SCALE GENOMIC DNA]</scope>
    <source>
        <strain evidence="3 4">HO-Geo1</strain>
    </source>
</reference>